<name>A0AAV9NYF3_9PEZI</name>
<keyword evidence="2" id="KW-0812">Transmembrane</keyword>
<evidence type="ECO:0000313" key="8">
    <source>
        <dbReference type="Proteomes" id="UP001337655"/>
    </source>
</evidence>
<accession>A0AAV9NYF3</accession>
<evidence type="ECO:0000313" key="7">
    <source>
        <dbReference type="EMBL" id="KAK5163332.1"/>
    </source>
</evidence>
<evidence type="ECO:0000256" key="5">
    <source>
        <dbReference type="ARBA" id="ARBA00034313"/>
    </source>
</evidence>
<dbReference type="PANTHER" id="PTHR35042">
    <property type="entry name" value="ANTHRONE OXYGENASE ENCC"/>
    <property type="match status" value="1"/>
</dbReference>
<gene>
    <name evidence="7" type="ORF">LTR77_010705</name>
</gene>
<evidence type="ECO:0000256" key="2">
    <source>
        <dbReference type="ARBA" id="ARBA00022692"/>
    </source>
</evidence>
<dbReference type="PANTHER" id="PTHR35042:SF1">
    <property type="entry name" value="DUF1772-DOMAIN-CONTAINING PROTEIN"/>
    <property type="match status" value="1"/>
</dbReference>
<keyword evidence="4" id="KW-0472">Membrane</keyword>
<feature type="compositionally biased region" description="Basic and acidic residues" evidence="6">
    <location>
        <begin position="172"/>
        <end position="181"/>
    </location>
</feature>
<reference evidence="7 8" key="1">
    <citation type="submission" date="2023-08" db="EMBL/GenBank/DDBJ databases">
        <title>Black Yeasts Isolated from many extreme environments.</title>
        <authorList>
            <person name="Coleine C."/>
            <person name="Stajich J.E."/>
            <person name="Selbmann L."/>
        </authorList>
    </citation>
    <scope>NUCLEOTIDE SEQUENCE [LARGE SCALE GENOMIC DNA]</scope>
    <source>
        <strain evidence="7 8">CCFEE 5935</strain>
    </source>
</reference>
<dbReference type="Proteomes" id="UP001337655">
    <property type="component" value="Unassembled WGS sequence"/>
</dbReference>
<dbReference type="GeneID" id="89932030"/>
<keyword evidence="3" id="KW-1133">Transmembrane helix</keyword>
<organism evidence="7 8">
    <name type="scientific">Saxophila tyrrhenica</name>
    <dbReference type="NCBI Taxonomy" id="1690608"/>
    <lineage>
        <taxon>Eukaryota</taxon>
        <taxon>Fungi</taxon>
        <taxon>Dikarya</taxon>
        <taxon>Ascomycota</taxon>
        <taxon>Pezizomycotina</taxon>
        <taxon>Dothideomycetes</taxon>
        <taxon>Dothideomycetidae</taxon>
        <taxon>Mycosphaerellales</taxon>
        <taxon>Extremaceae</taxon>
        <taxon>Saxophila</taxon>
    </lineage>
</organism>
<evidence type="ECO:0000256" key="1">
    <source>
        <dbReference type="ARBA" id="ARBA00004141"/>
    </source>
</evidence>
<comment type="subcellular location">
    <subcellularLocation>
        <location evidence="1">Membrane</location>
        <topology evidence="1">Multi-pass membrane protein</topology>
    </subcellularLocation>
</comment>
<proteinExistence type="inferred from homology"/>
<dbReference type="Pfam" id="PF08592">
    <property type="entry name" value="Anthrone_oxy"/>
    <property type="match status" value="1"/>
</dbReference>
<dbReference type="RefSeq" id="XP_064653826.1">
    <property type="nucleotide sequence ID" value="XM_064807922.1"/>
</dbReference>
<comment type="similarity">
    <text evidence="5">Belongs to the anthrone oxygenase family.</text>
</comment>
<keyword evidence="8" id="KW-1185">Reference proteome</keyword>
<dbReference type="EMBL" id="JAVRRT010000026">
    <property type="protein sequence ID" value="KAK5163332.1"/>
    <property type="molecule type" value="Genomic_DNA"/>
</dbReference>
<dbReference type="GO" id="GO:0016020">
    <property type="term" value="C:membrane"/>
    <property type="evidence" value="ECO:0007669"/>
    <property type="project" value="UniProtKB-SubCell"/>
</dbReference>
<protein>
    <recommendedName>
        <fullName evidence="9">DUF1772-domain-containing protein</fullName>
    </recommendedName>
</protein>
<comment type="caution">
    <text evidence="7">The sequence shown here is derived from an EMBL/GenBank/DDBJ whole genome shotgun (WGS) entry which is preliminary data.</text>
</comment>
<evidence type="ECO:0000256" key="6">
    <source>
        <dbReference type="SAM" id="MobiDB-lite"/>
    </source>
</evidence>
<evidence type="ECO:0000256" key="4">
    <source>
        <dbReference type="ARBA" id="ARBA00023136"/>
    </source>
</evidence>
<sequence>MSGLLALQASTITTSIFSSGAIATLSLFDIPELRSQPAVRSLPQTRWLFSRGSHIFPFTAFLSAAGFLSLAITALPPGRAISSILKVAANGAKVNSYLAAAVLNFAIAPWTSQVMIATNFRLIELNERLGGARSERSAKEGKFGAGEKSAEDSVSGKGDVSQVTDLSGPQERTGREASVEEEREVRELLGAFGRMNGVRAVLTGVGGVVGLVAALL</sequence>
<dbReference type="InterPro" id="IPR013901">
    <property type="entry name" value="Anthrone_oxy"/>
</dbReference>
<feature type="region of interest" description="Disordered" evidence="6">
    <location>
        <begin position="136"/>
        <end position="181"/>
    </location>
</feature>
<evidence type="ECO:0000256" key="3">
    <source>
        <dbReference type="ARBA" id="ARBA00022989"/>
    </source>
</evidence>
<dbReference type="AlphaFoldDB" id="A0AAV9NYF3"/>
<evidence type="ECO:0008006" key="9">
    <source>
        <dbReference type="Google" id="ProtNLM"/>
    </source>
</evidence>